<evidence type="ECO:0000313" key="2">
    <source>
        <dbReference type="Proteomes" id="UP001055879"/>
    </source>
</evidence>
<reference evidence="1 2" key="2">
    <citation type="journal article" date="2022" name="Mol. Ecol. Resour.">
        <title>The genomes of chicory, endive, great burdock and yacon provide insights into Asteraceae paleo-polyploidization history and plant inulin production.</title>
        <authorList>
            <person name="Fan W."/>
            <person name="Wang S."/>
            <person name="Wang H."/>
            <person name="Wang A."/>
            <person name="Jiang F."/>
            <person name="Liu H."/>
            <person name="Zhao H."/>
            <person name="Xu D."/>
            <person name="Zhang Y."/>
        </authorList>
    </citation>
    <scope>NUCLEOTIDE SEQUENCE [LARGE SCALE GENOMIC DNA]</scope>
    <source>
        <strain evidence="2">cv. Niubang</strain>
    </source>
</reference>
<gene>
    <name evidence="1" type="ORF">L6452_40808</name>
</gene>
<protein>
    <submittedName>
        <fullName evidence="1">Uncharacterized protein</fullName>
    </submittedName>
</protein>
<comment type="caution">
    <text evidence="1">The sequence shown here is derived from an EMBL/GenBank/DDBJ whole genome shotgun (WGS) entry which is preliminary data.</text>
</comment>
<evidence type="ECO:0000313" key="1">
    <source>
        <dbReference type="EMBL" id="KAI3669568.1"/>
    </source>
</evidence>
<sequence length="392" mass="42515">MEHRGLEGNPPELNIFTGSEGAKDSLAKSGTCVVPEVTFETFVTKGEFKAFADMVFTKLDELKSTISVDSQANSQILAEALKANTEALNDLRQSSIQQSAVITKLTTTCAIQDDLKAFVESHVDDLNKLREEIKDITRSVIVPFQPQASTSAPPPSTSAPDLSAFATKTKLETMGRMVLSNLNLIGSNISQEGKKLTEDLKKTIATIRFKSDLEVNKLSLATEDVLRKITKHVNGHLCKRRKRKEPATCQGEASQKRAHHDDQDPDASGPGYHEGEKASETKSSAVVIVATPLQALPLQKTSSKVHKTQNLKSCASEDRKPIATFVQGQNSAVSQKGKVSVGSEHIAEGLTKFVEPSSPELMPTAPTPVVQFQSLDPVNTEDISETPLLNKE</sequence>
<organism evidence="1 2">
    <name type="scientific">Arctium lappa</name>
    <name type="common">Greater burdock</name>
    <name type="synonym">Lappa major</name>
    <dbReference type="NCBI Taxonomy" id="4217"/>
    <lineage>
        <taxon>Eukaryota</taxon>
        <taxon>Viridiplantae</taxon>
        <taxon>Streptophyta</taxon>
        <taxon>Embryophyta</taxon>
        <taxon>Tracheophyta</taxon>
        <taxon>Spermatophyta</taxon>
        <taxon>Magnoliopsida</taxon>
        <taxon>eudicotyledons</taxon>
        <taxon>Gunneridae</taxon>
        <taxon>Pentapetalae</taxon>
        <taxon>asterids</taxon>
        <taxon>campanulids</taxon>
        <taxon>Asterales</taxon>
        <taxon>Asteraceae</taxon>
        <taxon>Carduoideae</taxon>
        <taxon>Cardueae</taxon>
        <taxon>Arctiinae</taxon>
        <taxon>Arctium</taxon>
    </lineage>
</organism>
<accession>A0ACB8XNB5</accession>
<name>A0ACB8XNB5_ARCLA</name>
<dbReference type="EMBL" id="CM042062">
    <property type="protein sequence ID" value="KAI3669568.1"/>
    <property type="molecule type" value="Genomic_DNA"/>
</dbReference>
<reference evidence="2" key="1">
    <citation type="journal article" date="2022" name="Mol. Ecol. Resour.">
        <title>The genomes of chicory, endive, great burdock and yacon provide insights into Asteraceae palaeo-polyploidization history and plant inulin production.</title>
        <authorList>
            <person name="Fan W."/>
            <person name="Wang S."/>
            <person name="Wang H."/>
            <person name="Wang A."/>
            <person name="Jiang F."/>
            <person name="Liu H."/>
            <person name="Zhao H."/>
            <person name="Xu D."/>
            <person name="Zhang Y."/>
        </authorList>
    </citation>
    <scope>NUCLEOTIDE SEQUENCE [LARGE SCALE GENOMIC DNA]</scope>
    <source>
        <strain evidence="2">cv. Niubang</strain>
    </source>
</reference>
<keyword evidence="2" id="KW-1185">Reference proteome</keyword>
<dbReference type="Proteomes" id="UP001055879">
    <property type="component" value="Linkage Group LG16"/>
</dbReference>
<proteinExistence type="predicted"/>